<keyword evidence="2" id="KW-1185">Reference proteome</keyword>
<dbReference type="GO" id="GO:0009306">
    <property type="term" value="P:protein secretion"/>
    <property type="evidence" value="ECO:0007669"/>
    <property type="project" value="InterPro"/>
</dbReference>
<dbReference type="Proteomes" id="UP000570678">
    <property type="component" value="Unassembled WGS sequence"/>
</dbReference>
<dbReference type="Gene3D" id="1.10.287.1060">
    <property type="entry name" value="ESAT-6-like"/>
    <property type="match status" value="1"/>
</dbReference>
<proteinExistence type="predicted"/>
<name>A0A846YSU3_9NOCA</name>
<reference evidence="1 2" key="1">
    <citation type="submission" date="2020-04" db="EMBL/GenBank/DDBJ databases">
        <title>MicrobeNet Type strains.</title>
        <authorList>
            <person name="Nicholson A.C."/>
        </authorList>
    </citation>
    <scope>NUCLEOTIDE SEQUENCE [LARGE SCALE GENOMIC DNA]</scope>
    <source>
        <strain evidence="1 2">JCM 3332</strain>
    </source>
</reference>
<dbReference type="EMBL" id="JAAXOT010000024">
    <property type="protein sequence ID" value="NKY60528.1"/>
    <property type="molecule type" value="Genomic_DNA"/>
</dbReference>
<evidence type="ECO:0000313" key="2">
    <source>
        <dbReference type="Proteomes" id="UP000570678"/>
    </source>
</evidence>
<gene>
    <name evidence="1" type="ORF">HGA15_31185</name>
</gene>
<protein>
    <recommendedName>
        <fullName evidence="3">Excreted virulence factor EspC (Type VII ESX diderm)</fullName>
    </recommendedName>
</protein>
<dbReference type="Pfam" id="PF10824">
    <property type="entry name" value="T7SS_ESX_EspC"/>
    <property type="match status" value="1"/>
</dbReference>
<dbReference type="AlphaFoldDB" id="A0A846YSU3"/>
<dbReference type="RefSeq" id="WP_084493197.1">
    <property type="nucleotide sequence ID" value="NZ_JAAXOT010000024.1"/>
</dbReference>
<accession>A0A846YSU3</accession>
<organism evidence="1 2">
    <name type="scientific">Nocardia flavorosea</name>
    <dbReference type="NCBI Taxonomy" id="53429"/>
    <lineage>
        <taxon>Bacteria</taxon>
        <taxon>Bacillati</taxon>
        <taxon>Actinomycetota</taxon>
        <taxon>Actinomycetes</taxon>
        <taxon>Mycobacteriales</taxon>
        <taxon>Nocardiaceae</taxon>
        <taxon>Nocardia</taxon>
    </lineage>
</organism>
<evidence type="ECO:0000313" key="1">
    <source>
        <dbReference type="EMBL" id="NKY60528.1"/>
    </source>
</evidence>
<comment type="caution">
    <text evidence="1">The sequence shown here is derived from an EMBL/GenBank/DDBJ whole genome shotgun (WGS) entry which is preliminary data.</text>
</comment>
<dbReference type="InterPro" id="IPR022536">
    <property type="entry name" value="EspC"/>
</dbReference>
<sequence>MEVDPEILRVFATEVDEASRTVREANLAGAFSTAFDGTSGSAAQWMAQRVGEVMKTPLTNFSDDIDDMATAVRGTAQDFQVEDETLAGRFTGIHATHPGTNGLN</sequence>
<evidence type="ECO:0008006" key="3">
    <source>
        <dbReference type="Google" id="ProtNLM"/>
    </source>
</evidence>